<dbReference type="InterPro" id="IPR003374">
    <property type="entry name" value="ApbE-like_sf"/>
</dbReference>
<dbReference type="SUPFAM" id="SSF143631">
    <property type="entry name" value="ApbE-like"/>
    <property type="match status" value="1"/>
</dbReference>
<evidence type="ECO:0000313" key="2">
    <source>
        <dbReference type="Proteomes" id="UP001597286"/>
    </source>
</evidence>
<reference evidence="2" key="1">
    <citation type="journal article" date="2019" name="Int. J. Syst. Evol. Microbiol.">
        <title>The Global Catalogue of Microorganisms (GCM) 10K type strain sequencing project: providing services to taxonomists for standard genome sequencing and annotation.</title>
        <authorList>
            <consortium name="The Broad Institute Genomics Platform"/>
            <consortium name="The Broad Institute Genome Sequencing Center for Infectious Disease"/>
            <person name="Wu L."/>
            <person name="Ma J."/>
        </authorList>
    </citation>
    <scope>NUCLEOTIDE SEQUENCE [LARGE SCALE GENOMIC DNA]</scope>
    <source>
        <strain evidence="2">DT72</strain>
    </source>
</reference>
<accession>A0ABW4NZA8</accession>
<dbReference type="RefSeq" id="WP_378483662.1">
    <property type="nucleotide sequence ID" value="NZ_JBHUFB010000004.1"/>
</dbReference>
<protein>
    <submittedName>
        <fullName evidence="1">FAD:protein FMN transferase</fullName>
    </submittedName>
</protein>
<proteinExistence type="predicted"/>
<comment type="caution">
    <text evidence="1">The sequence shown here is derived from an EMBL/GenBank/DDBJ whole genome shotgun (WGS) entry which is preliminary data.</text>
</comment>
<dbReference type="EMBL" id="JBHUFB010000004">
    <property type="protein sequence ID" value="MFD1811107.1"/>
    <property type="molecule type" value="Genomic_DNA"/>
</dbReference>
<keyword evidence="1" id="KW-0808">Transferase</keyword>
<dbReference type="Proteomes" id="UP001597286">
    <property type="component" value="Unassembled WGS sequence"/>
</dbReference>
<gene>
    <name evidence="1" type="ORF">ACFSJG_02665</name>
</gene>
<keyword evidence="2" id="KW-1185">Reference proteome</keyword>
<dbReference type="GO" id="GO:0016740">
    <property type="term" value="F:transferase activity"/>
    <property type="evidence" value="ECO:0007669"/>
    <property type="project" value="UniProtKB-KW"/>
</dbReference>
<dbReference type="Gene3D" id="3.10.520.10">
    <property type="entry name" value="ApbE-like domains"/>
    <property type="match status" value="1"/>
</dbReference>
<dbReference type="Pfam" id="PF02424">
    <property type="entry name" value="ApbE"/>
    <property type="match status" value="1"/>
</dbReference>
<dbReference type="InterPro" id="IPR024932">
    <property type="entry name" value="ApbE"/>
</dbReference>
<evidence type="ECO:0000313" key="1">
    <source>
        <dbReference type="EMBL" id="MFD1811107.1"/>
    </source>
</evidence>
<sequence>MTPSTQWNTWGSEIEVRVTEWAALGEAAEIVRSALERARDVCDLGRGDAEIHEVNQAQGTPVRVSPELGGLIRASLWAARMTGGAVSPLAALDPDGVLGFEAGTQPEPSYTDVRVHGDTVFAPFGAFLDLTDPAKSVAAHRAARRAADTLECGVCVRVGTSAPVPGGVDLVATWGHCPIGGWQVDLAGPPAAAEDRVEVRAGGAIATVRTEAGSAESGLDSVTVAADDGLLAYAAAAAALGQGVAALRWLTERDLAARVVYRRGSVRTTDAWLHLPPHDHAA</sequence>
<name>A0ABW4NZA8_9NOCA</name>
<organism evidence="1 2">
    <name type="scientific">Rhodococcus gannanensis</name>
    <dbReference type="NCBI Taxonomy" id="1960308"/>
    <lineage>
        <taxon>Bacteria</taxon>
        <taxon>Bacillati</taxon>
        <taxon>Actinomycetota</taxon>
        <taxon>Actinomycetes</taxon>
        <taxon>Mycobacteriales</taxon>
        <taxon>Nocardiaceae</taxon>
        <taxon>Rhodococcus</taxon>
    </lineage>
</organism>